<name>Q89UZ0_BRADU</name>
<dbReference type="PATRIC" id="fig|224911.44.peg.679"/>
<protein>
    <submittedName>
        <fullName evidence="1">Blr1269 protein</fullName>
    </submittedName>
</protein>
<keyword evidence="2" id="KW-1185">Reference proteome</keyword>
<organism evidence="1 2">
    <name type="scientific">Bradyrhizobium diazoefficiens (strain JCM 10833 / BCRC 13528 / IAM 13628 / NBRC 14792 / USDA 110)</name>
    <dbReference type="NCBI Taxonomy" id="224911"/>
    <lineage>
        <taxon>Bacteria</taxon>
        <taxon>Pseudomonadati</taxon>
        <taxon>Pseudomonadota</taxon>
        <taxon>Alphaproteobacteria</taxon>
        <taxon>Hyphomicrobiales</taxon>
        <taxon>Nitrobacteraceae</taxon>
        <taxon>Bradyrhizobium</taxon>
    </lineage>
</organism>
<dbReference type="EMBL" id="BA000040">
    <property type="protein sequence ID" value="BAC46534.1"/>
    <property type="molecule type" value="Genomic_DNA"/>
</dbReference>
<accession>Q89UZ0</accession>
<dbReference type="KEGG" id="bja:blr1269"/>
<dbReference type="AlphaFoldDB" id="Q89UZ0"/>
<proteinExistence type="predicted"/>
<dbReference type="EnsemblBacteria" id="BAC46534">
    <property type="protein sequence ID" value="BAC46534"/>
    <property type="gene ID" value="BAC46534"/>
</dbReference>
<dbReference type="InParanoid" id="Q89UZ0"/>
<reference evidence="2" key="1">
    <citation type="journal article" date="2002" name="DNA Res.">
        <title>Complete genomic sequence of nitrogen-fixing symbiotic bacterium Bradyrhizobium japonicum USDA110.</title>
        <authorList>
            <person name="Kaneko T."/>
            <person name="Nakamura Y."/>
            <person name="Sato S."/>
            <person name="Minamisawa K."/>
            <person name="Uchiumi T."/>
            <person name="Sasamoto S."/>
            <person name="Watanabe A."/>
            <person name="Idesawa K."/>
            <person name="Iriguchi M."/>
            <person name="Kawashima K."/>
            <person name="Kohara M."/>
            <person name="Matsumoto M."/>
            <person name="Shimpo S."/>
            <person name="Tsuruoka H."/>
            <person name="Wada T."/>
            <person name="Yamada M."/>
            <person name="Tabata S."/>
        </authorList>
    </citation>
    <scope>NUCLEOTIDE SEQUENCE [LARGE SCALE GENOMIC DNA]</scope>
    <source>
        <strain evidence="2">JCM 10833 / BCRC 13528 / IAM 13628 / NBRC 14792 / USDA 110</strain>
    </source>
</reference>
<dbReference type="RefSeq" id="WP_011084087.1">
    <property type="nucleotide sequence ID" value="NC_004463.1"/>
</dbReference>
<gene>
    <name evidence="1" type="ordered locus">blr1269</name>
</gene>
<sequence>MTLVVAKVTPHQIIMLADTRIQSPRQERALPDIRRGSLKITFVTSNVAIAFTGDPDIATAAIADIRGGRTGFQSVISVLQVSSRESDNEYLVGFAGPRRLFHVRDGRANERRVAFIGDSVGFERFQSGSRATSGDDAAQATIIGPDVRDQALVHDQLARLQCVLEDRSVLSVGDFFTVALSDGGTFRFPFVATMFFDAESRLLAPDGSAILSSTGEKRHRFTTWYPRQKGLASSAFVFPDAQRAFVFYQAEPLSFANQCEVFDGLVGDQLADEIERRIGIRFEVFEIRHH</sequence>
<dbReference type="HOGENOM" id="CLU_958674_0_0_5"/>
<evidence type="ECO:0000313" key="1">
    <source>
        <dbReference type="EMBL" id="BAC46534.1"/>
    </source>
</evidence>
<evidence type="ECO:0000313" key="2">
    <source>
        <dbReference type="Proteomes" id="UP000002526"/>
    </source>
</evidence>
<dbReference type="Proteomes" id="UP000002526">
    <property type="component" value="Chromosome"/>
</dbReference>